<dbReference type="AlphaFoldDB" id="A0A6C0JJ27"/>
<dbReference type="Pfam" id="PF25342">
    <property type="entry name" value="GT_PLOD"/>
    <property type="match status" value="1"/>
</dbReference>
<proteinExistence type="predicted"/>
<evidence type="ECO:0000256" key="1">
    <source>
        <dbReference type="SAM" id="Phobius"/>
    </source>
</evidence>
<dbReference type="CDD" id="cd22997">
    <property type="entry name" value="GT_LH"/>
    <property type="match status" value="1"/>
</dbReference>
<dbReference type="InterPro" id="IPR057589">
    <property type="entry name" value="GT_PLOD"/>
</dbReference>
<feature type="transmembrane region" description="Helical" evidence="1">
    <location>
        <begin position="269"/>
        <end position="292"/>
    </location>
</feature>
<protein>
    <recommendedName>
        <fullName evidence="2">PLOD1-3-like GT domain-containing protein</fullName>
    </recommendedName>
</protein>
<feature type="domain" description="PLOD1-3-like GT" evidence="2">
    <location>
        <begin position="44"/>
        <end position="198"/>
    </location>
</feature>
<accession>A0A6C0JJ27</accession>
<keyword evidence="1" id="KW-1133">Transmembrane helix</keyword>
<feature type="transmembrane region" description="Helical" evidence="1">
    <location>
        <begin position="299"/>
        <end position="316"/>
    </location>
</feature>
<feature type="transmembrane region" description="Helical" evidence="1">
    <location>
        <begin position="221"/>
        <end position="249"/>
    </location>
</feature>
<evidence type="ECO:0000313" key="3">
    <source>
        <dbReference type="EMBL" id="QHU05569.1"/>
    </source>
</evidence>
<keyword evidence="1" id="KW-0472">Membrane</keyword>
<name>A0A6C0JJ27_9ZZZZ</name>
<keyword evidence="1" id="KW-0812">Transmembrane</keyword>
<dbReference type="EMBL" id="MN740417">
    <property type="protein sequence ID" value="QHU05569.1"/>
    <property type="molecule type" value="Genomic_DNA"/>
</dbReference>
<organism evidence="3">
    <name type="scientific">viral metagenome</name>
    <dbReference type="NCBI Taxonomy" id="1070528"/>
    <lineage>
        <taxon>unclassified sequences</taxon>
        <taxon>metagenomes</taxon>
        <taxon>organismal metagenomes</taxon>
    </lineage>
</organism>
<evidence type="ECO:0000259" key="2">
    <source>
        <dbReference type="Pfam" id="PF25342"/>
    </source>
</evidence>
<sequence length="422" mass="49818">MFYIITYASHSERYFELLKQSCPDIIVLEKENKINATVKFCKSKNPDDIICFVDGYDSVVLTSKEKIIEKYKAFNTPLVFSKDFYPSSILTKYLQDKLYGKCKDKRLNSGLYIGTSESIIDFWKDIKEKEDDKSYANRQFEKKSYMKIDDEHTLFYNYSSLDTIEIKNKSLFINDNKISTSVISCPSNNSINHILSQLNYNNLPEIKYDYLTYAKYFIKEFILALLFVSIFIYFKNILFSIFVCFTIFFSFLEYELYVKYLDVPKITKLLYLFVDFIHICFCLFIVWLLLNFECNIKKLLLLDIIYFSVIASFFIYKRCILSMIANNILNKPNCPWNGYIHRLSYFGNIKKNYKTHYDTCKNYSNSESWINSNLFTIIPVVLLNIYCLWNIQTGTSCISKAGFGFNLSKKSLRSNSFKKKVK</sequence>
<reference evidence="3" key="1">
    <citation type="journal article" date="2020" name="Nature">
        <title>Giant virus diversity and host interactions through global metagenomics.</title>
        <authorList>
            <person name="Schulz F."/>
            <person name="Roux S."/>
            <person name="Paez-Espino D."/>
            <person name="Jungbluth S."/>
            <person name="Walsh D.A."/>
            <person name="Denef V.J."/>
            <person name="McMahon K.D."/>
            <person name="Konstantinidis K.T."/>
            <person name="Eloe-Fadrosh E.A."/>
            <person name="Kyrpides N.C."/>
            <person name="Woyke T."/>
        </authorList>
    </citation>
    <scope>NUCLEOTIDE SEQUENCE</scope>
    <source>
        <strain evidence="3">GVMAG-M-3300027736-24</strain>
    </source>
</reference>